<dbReference type="OrthoDB" id="9787127at2"/>
<dbReference type="AlphaFoldDB" id="A0A136WEF2"/>
<dbReference type="STRING" id="36847.CLNEO_17500"/>
<keyword evidence="2" id="KW-1185">Reference proteome</keyword>
<gene>
    <name evidence="1" type="ORF">CLNEO_17500</name>
</gene>
<dbReference type="RefSeq" id="WP_066087586.1">
    <property type="nucleotide sequence ID" value="NZ_LRVM01000005.1"/>
</dbReference>
<protein>
    <submittedName>
        <fullName evidence="1">Uncharacterized protein</fullName>
    </submittedName>
</protein>
<dbReference type="EMBL" id="LRVM01000005">
    <property type="protein sequence ID" value="KXL52729.1"/>
    <property type="molecule type" value="Genomic_DNA"/>
</dbReference>
<name>A0A136WEF2_9FIRM</name>
<dbReference type="Proteomes" id="UP000070539">
    <property type="component" value="Unassembled WGS sequence"/>
</dbReference>
<sequence>MTDLEKKFSEEWMKKAEEAQGMEDYNAARLLKNIQERGGVLVARRALERNGCSENFELLKKNRRLDLSMEALIVKGEYGTLFEDDEVNQCLALLCECGYFG</sequence>
<organism evidence="1 2">
    <name type="scientific">Anaerotignum neopropionicum</name>
    <dbReference type="NCBI Taxonomy" id="36847"/>
    <lineage>
        <taxon>Bacteria</taxon>
        <taxon>Bacillati</taxon>
        <taxon>Bacillota</taxon>
        <taxon>Clostridia</taxon>
        <taxon>Lachnospirales</taxon>
        <taxon>Anaerotignaceae</taxon>
        <taxon>Anaerotignum</taxon>
    </lineage>
</organism>
<reference evidence="1 2" key="1">
    <citation type="submission" date="2016-01" db="EMBL/GenBank/DDBJ databases">
        <title>Genome sequence of Clostridium neopropionicum X4, DSM-3847.</title>
        <authorList>
            <person name="Poehlein A."/>
            <person name="Beck M.H."/>
            <person name="Bengelsdorf F.R."/>
            <person name="Daniel R."/>
            <person name="Duerre P."/>
        </authorList>
    </citation>
    <scope>NUCLEOTIDE SEQUENCE [LARGE SCALE GENOMIC DNA]</scope>
    <source>
        <strain evidence="1 2">DSM-3847</strain>
    </source>
</reference>
<proteinExistence type="predicted"/>
<accession>A0A136WEF2</accession>
<evidence type="ECO:0000313" key="2">
    <source>
        <dbReference type="Proteomes" id="UP000070539"/>
    </source>
</evidence>
<comment type="caution">
    <text evidence="1">The sequence shown here is derived from an EMBL/GenBank/DDBJ whole genome shotgun (WGS) entry which is preliminary data.</text>
</comment>
<evidence type="ECO:0000313" key="1">
    <source>
        <dbReference type="EMBL" id="KXL52729.1"/>
    </source>
</evidence>